<dbReference type="Proteomes" id="UP000186684">
    <property type="component" value="Unassembled WGS sequence"/>
</dbReference>
<reference evidence="2" key="1">
    <citation type="submission" date="2017-01" db="EMBL/GenBank/DDBJ databases">
        <authorList>
            <person name="Varghese N."/>
            <person name="Submissions S."/>
        </authorList>
    </citation>
    <scope>NUCLEOTIDE SEQUENCE [LARGE SCALE GENOMIC DNA]</scope>
    <source>
        <strain evidence="2">DSM 29430</strain>
    </source>
</reference>
<proteinExistence type="predicted"/>
<name>A0A1N7Q6J1_9RHOB</name>
<evidence type="ECO:0000313" key="1">
    <source>
        <dbReference type="EMBL" id="SIT18463.1"/>
    </source>
</evidence>
<sequence>MPIDWAQLGKDTDRKILERGVSSEWVANKAGVDRKTVDRLRKGMVVRPVSLKSIADVLSLRISDQFEGNRASRATPVDAFAPIHLGGYGKAHFEPYIGHYYLFRNSYDYDDRVICSAFEIFWDDSASHLKWRDKQVNKRDDGKTFSYEFEGSVSIPPGTSVTQFIGDTGKGFTRLITATALRGGPPPHFKGILLGINEDSRFGYYPVTSPVYVERCKGQPDMRELARCVGSHPKDRVWHEGARDELRLISKSYGSFSKRAFDPS</sequence>
<accession>A0A1N7Q6J1</accession>
<dbReference type="STRING" id="633194.SAMN05421759_13011"/>
<dbReference type="SUPFAM" id="SSF47413">
    <property type="entry name" value="lambda repressor-like DNA-binding domains"/>
    <property type="match status" value="1"/>
</dbReference>
<keyword evidence="2" id="KW-1185">Reference proteome</keyword>
<dbReference type="GO" id="GO:0003677">
    <property type="term" value="F:DNA binding"/>
    <property type="evidence" value="ECO:0007669"/>
    <property type="project" value="InterPro"/>
</dbReference>
<dbReference type="AlphaFoldDB" id="A0A1N7Q6J1"/>
<dbReference type="InterPro" id="IPR010982">
    <property type="entry name" value="Lambda_DNA-bd_dom_sf"/>
</dbReference>
<organism evidence="1 2">
    <name type="scientific">Roseivivax lentus</name>
    <dbReference type="NCBI Taxonomy" id="633194"/>
    <lineage>
        <taxon>Bacteria</taxon>
        <taxon>Pseudomonadati</taxon>
        <taxon>Pseudomonadota</taxon>
        <taxon>Alphaproteobacteria</taxon>
        <taxon>Rhodobacterales</taxon>
        <taxon>Roseobacteraceae</taxon>
        <taxon>Roseivivax</taxon>
    </lineage>
</organism>
<dbReference type="EMBL" id="FTOQ01000030">
    <property type="protein sequence ID" value="SIT18463.1"/>
    <property type="molecule type" value="Genomic_DNA"/>
</dbReference>
<evidence type="ECO:0000313" key="2">
    <source>
        <dbReference type="Proteomes" id="UP000186684"/>
    </source>
</evidence>
<gene>
    <name evidence="1" type="ORF">SAMN05421759_13011</name>
</gene>
<protein>
    <submittedName>
        <fullName evidence="1">Uncharacterized protein</fullName>
    </submittedName>
</protein>